<dbReference type="Proteomes" id="UP001501444">
    <property type="component" value="Unassembled WGS sequence"/>
</dbReference>
<protein>
    <recommendedName>
        <fullName evidence="1">Condensation domain-containing protein</fullName>
    </recommendedName>
</protein>
<organism evidence="2 3">
    <name type="scientific">Dactylosporangium salmoneum</name>
    <dbReference type="NCBI Taxonomy" id="53361"/>
    <lineage>
        <taxon>Bacteria</taxon>
        <taxon>Bacillati</taxon>
        <taxon>Actinomycetota</taxon>
        <taxon>Actinomycetes</taxon>
        <taxon>Micromonosporales</taxon>
        <taxon>Micromonosporaceae</taxon>
        <taxon>Dactylosporangium</taxon>
    </lineage>
</organism>
<dbReference type="EMBL" id="BAAARV010000063">
    <property type="protein sequence ID" value="GAA2366098.1"/>
    <property type="molecule type" value="Genomic_DNA"/>
</dbReference>
<sequence length="410" mass="43642">MEVTHVDVPFAGEGSGEAELTWGQRAMYQAMLRERSWMPMGGHRGVAGGTTVAAVAAELCYTMERYQAFRTRLRPRGEGPPAQVVAGAGVACLDVVEAGGADPIEVAVAVERSYREAEPDLARDWPMRMAVVCRGGVPARLVAVMPHLVTDGLGAAVMVDEVTRRVAGPVAGLTPLEIVDWQASPAGVRQHAGALRHWERHAAGLDAYGPRVVHGPRYRKCLLESPRLATRLPHAAARTGVDESTVLLAAYLTAIGRVAGRGTVAVRQVVSNRFRSGLSGVVSPITQLGLCAADVSGGFDAAVAAVARAALPARKHAYYDPFALDAPPTPCFNDRRSSTATAFGDAFGTSRPGTVEWSEPLPGPTEPLFLHVDDVQEQRFRAVRLMLDADTACFAPDEVEAIARAIEDLV</sequence>
<feature type="domain" description="Condensation" evidence="1">
    <location>
        <begin position="54"/>
        <end position="282"/>
    </location>
</feature>
<evidence type="ECO:0000313" key="3">
    <source>
        <dbReference type="Proteomes" id="UP001501444"/>
    </source>
</evidence>
<dbReference type="SUPFAM" id="SSF52777">
    <property type="entry name" value="CoA-dependent acyltransferases"/>
    <property type="match status" value="2"/>
</dbReference>
<name>A0ABP5U042_9ACTN</name>
<dbReference type="RefSeq" id="WP_344616381.1">
    <property type="nucleotide sequence ID" value="NZ_BAAARV010000063.1"/>
</dbReference>
<dbReference type="Pfam" id="PF00668">
    <property type="entry name" value="Condensation"/>
    <property type="match status" value="1"/>
</dbReference>
<comment type="caution">
    <text evidence="2">The sequence shown here is derived from an EMBL/GenBank/DDBJ whole genome shotgun (WGS) entry which is preliminary data.</text>
</comment>
<dbReference type="InterPro" id="IPR023213">
    <property type="entry name" value="CAT-like_dom_sf"/>
</dbReference>
<dbReference type="Gene3D" id="3.30.559.30">
    <property type="entry name" value="Nonribosomal peptide synthetase, condensation domain"/>
    <property type="match status" value="1"/>
</dbReference>
<gene>
    <name evidence="2" type="ORF">GCM10010170_064930</name>
</gene>
<reference evidence="3" key="1">
    <citation type="journal article" date="2019" name="Int. J. Syst. Evol. Microbiol.">
        <title>The Global Catalogue of Microorganisms (GCM) 10K type strain sequencing project: providing services to taxonomists for standard genome sequencing and annotation.</title>
        <authorList>
            <consortium name="The Broad Institute Genomics Platform"/>
            <consortium name="The Broad Institute Genome Sequencing Center for Infectious Disease"/>
            <person name="Wu L."/>
            <person name="Ma J."/>
        </authorList>
    </citation>
    <scope>NUCLEOTIDE SEQUENCE [LARGE SCALE GENOMIC DNA]</scope>
    <source>
        <strain evidence="3">JCM 3272</strain>
    </source>
</reference>
<keyword evidence="3" id="KW-1185">Reference proteome</keyword>
<evidence type="ECO:0000259" key="1">
    <source>
        <dbReference type="Pfam" id="PF00668"/>
    </source>
</evidence>
<dbReference type="InterPro" id="IPR001242">
    <property type="entry name" value="Condensation_dom"/>
</dbReference>
<proteinExistence type="predicted"/>
<accession>A0ABP5U042</accession>
<dbReference type="Gene3D" id="3.30.559.10">
    <property type="entry name" value="Chloramphenicol acetyltransferase-like domain"/>
    <property type="match status" value="1"/>
</dbReference>
<evidence type="ECO:0000313" key="2">
    <source>
        <dbReference type="EMBL" id="GAA2366098.1"/>
    </source>
</evidence>